<name>A0A382G591_9ZZZZ</name>
<reference evidence="1" key="1">
    <citation type="submission" date="2018-05" db="EMBL/GenBank/DDBJ databases">
        <authorList>
            <person name="Lanie J.A."/>
            <person name="Ng W.-L."/>
            <person name="Kazmierczak K.M."/>
            <person name="Andrzejewski T.M."/>
            <person name="Davidsen T.M."/>
            <person name="Wayne K.J."/>
            <person name="Tettelin H."/>
            <person name="Glass J.I."/>
            <person name="Rusch D."/>
            <person name="Podicherti R."/>
            <person name="Tsui H.-C.T."/>
            <person name="Winkler M.E."/>
        </authorList>
    </citation>
    <scope>NUCLEOTIDE SEQUENCE</scope>
</reference>
<sequence>MIDADVKVIITGLDPDEERLPGVAKILAKPFRPAQVVDAVQGVIGM</sequence>
<accession>A0A382G591</accession>
<organism evidence="1">
    <name type="scientific">marine metagenome</name>
    <dbReference type="NCBI Taxonomy" id="408172"/>
    <lineage>
        <taxon>unclassified sequences</taxon>
        <taxon>metagenomes</taxon>
        <taxon>ecological metagenomes</taxon>
    </lineage>
</organism>
<proteinExistence type="predicted"/>
<dbReference type="EMBL" id="UINC01053480">
    <property type="protein sequence ID" value="SVB70042.1"/>
    <property type="molecule type" value="Genomic_DNA"/>
</dbReference>
<dbReference type="AlphaFoldDB" id="A0A382G591"/>
<protein>
    <recommendedName>
        <fullName evidence="2">Response regulatory domain-containing protein</fullName>
    </recommendedName>
</protein>
<evidence type="ECO:0008006" key="2">
    <source>
        <dbReference type="Google" id="ProtNLM"/>
    </source>
</evidence>
<evidence type="ECO:0000313" key="1">
    <source>
        <dbReference type="EMBL" id="SVB70042.1"/>
    </source>
</evidence>
<gene>
    <name evidence="1" type="ORF">METZ01_LOCUS222896</name>
</gene>